<dbReference type="RefSeq" id="WP_264139274.1">
    <property type="nucleotide sequence ID" value="NZ_JAOYOD010000001.1"/>
</dbReference>
<sequence length="137" mass="15754">MKQFQYTIWSIVVLCLIVSCKNQKPPSQKETTLQSSIEAILGVSYQEFYNQDSTFLLCSTTITSPRPVVTKFVVCQTDKQEIIFQSSVKDGFVKWYSDSKLLIKDQPGIEMKEPTNHTYLIDLSTKRKTAYNPKNNE</sequence>
<keyword evidence="2" id="KW-1185">Reference proteome</keyword>
<dbReference type="EMBL" id="JAOYOD010000001">
    <property type="protein sequence ID" value="MCV9388408.1"/>
    <property type="molecule type" value="Genomic_DNA"/>
</dbReference>
<dbReference type="Proteomes" id="UP001300692">
    <property type="component" value="Unassembled WGS sequence"/>
</dbReference>
<gene>
    <name evidence="1" type="ORF">N7U62_17120</name>
</gene>
<comment type="caution">
    <text evidence="1">The sequence shown here is derived from an EMBL/GenBank/DDBJ whole genome shotgun (WGS) entry which is preliminary data.</text>
</comment>
<evidence type="ECO:0000313" key="1">
    <source>
        <dbReference type="EMBL" id="MCV9388408.1"/>
    </source>
</evidence>
<evidence type="ECO:0000313" key="2">
    <source>
        <dbReference type="Proteomes" id="UP001300692"/>
    </source>
</evidence>
<name>A0ABT3CYX3_9BACT</name>
<proteinExistence type="predicted"/>
<protein>
    <recommendedName>
        <fullName evidence="3">Lipoprotein</fullName>
    </recommendedName>
</protein>
<organism evidence="1 2">
    <name type="scientific">Reichenbachiella ulvae</name>
    <dbReference type="NCBI Taxonomy" id="2980104"/>
    <lineage>
        <taxon>Bacteria</taxon>
        <taxon>Pseudomonadati</taxon>
        <taxon>Bacteroidota</taxon>
        <taxon>Cytophagia</taxon>
        <taxon>Cytophagales</taxon>
        <taxon>Reichenbachiellaceae</taxon>
        <taxon>Reichenbachiella</taxon>
    </lineage>
</organism>
<reference evidence="1 2" key="1">
    <citation type="submission" date="2022-10" db="EMBL/GenBank/DDBJ databases">
        <title>Comparative genomics and taxonomic characterization of three novel marine species of genus Reichenbachiella exhibiting antioxidant and polysaccharide degradation activities.</title>
        <authorList>
            <person name="Muhammad N."/>
            <person name="Lee Y.-J."/>
            <person name="Ko J."/>
            <person name="Kim S.-G."/>
        </authorList>
    </citation>
    <scope>NUCLEOTIDE SEQUENCE [LARGE SCALE GENOMIC DNA]</scope>
    <source>
        <strain evidence="1 2">ABR2-5</strain>
    </source>
</reference>
<evidence type="ECO:0008006" key="3">
    <source>
        <dbReference type="Google" id="ProtNLM"/>
    </source>
</evidence>
<dbReference type="PROSITE" id="PS51257">
    <property type="entry name" value="PROKAR_LIPOPROTEIN"/>
    <property type="match status" value="1"/>
</dbReference>
<accession>A0ABT3CYX3</accession>